<evidence type="ECO:0000256" key="1">
    <source>
        <dbReference type="PROSITE-ProRule" id="PRU00409"/>
    </source>
</evidence>
<dbReference type="STRING" id="153971.AWC19_17360"/>
<reference evidence="4 5" key="1">
    <citation type="submission" date="2016-01" db="EMBL/GenBank/DDBJ databases">
        <title>The new phylogeny of the genus Mycobacterium.</title>
        <authorList>
            <person name="Tarcisio F."/>
            <person name="Conor M."/>
            <person name="Antonella G."/>
            <person name="Elisabetta G."/>
            <person name="Giulia F.S."/>
            <person name="Sara T."/>
            <person name="Anna F."/>
            <person name="Clotilde B."/>
            <person name="Roberto B."/>
            <person name="Veronica D.S."/>
            <person name="Fabio R."/>
            <person name="Monica P."/>
            <person name="Olivier J."/>
            <person name="Enrico T."/>
            <person name="Nicola S."/>
        </authorList>
    </citation>
    <scope>NUCLEOTIDE SEQUENCE [LARGE SCALE GENOMIC DNA]</scope>
    <source>
        <strain evidence="4 5">DSM 44572</strain>
    </source>
</reference>
<feature type="region of interest" description="Disordered" evidence="2">
    <location>
        <begin position="413"/>
        <end position="436"/>
    </location>
</feature>
<dbReference type="InterPro" id="IPR011761">
    <property type="entry name" value="ATP-grasp"/>
</dbReference>
<proteinExistence type="predicted"/>
<comment type="caution">
    <text evidence="4">The sequence shown here is derived from an EMBL/GenBank/DDBJ whole genome shotgun (WGS) entry which is preliminary data.</text>
</comment>
<keyword evidence="4" id="KW-0436">Ligase</keyword>
<organism evidence="4 5">
    <name type="scientific">Mycobacterium palustre</name>
    <dbReference type="NCBI Taxonomy" id="153971"/>
    <lineage>
        <taxon>Bacteria</taxon>
        <taxon>Bacillati</taxon>
        <taxon>Actinomycetota</taxon>
        <taxon>Actinomycetes</taxon>
        <taxon>Mycobacteriales</taxon>
        <taxon>Mycobacteriaceae</taxon>
        <taxon>Mycobacterium</taxon>
        <taxon>Mycobacterium simiae complex</taxon>
    </lineage>
</organism>
<evidence type="ECO:0000256" key="2">
    <source>
        <dbReference type="SAM" id="MobiDB-lite"/>
    </source>
</evidence>
<dbReference type="EMBL" id="LQPJ01000134">
    <property type="protein sequence ID" value="ORW19202.1"/>
    <property type="molecule type" value="Genomic_DNA"/>
</dbReference>
<protein>
    <submittedName>
        <fullName evidence="4">D-aspartate ligase</fullName>
    </submittedName>
</protein>
<dbReference type="Gene3D" id="3.30.470.20">
    <property type="entry name" value="ATP-grasp fold, B domain"/>
    <property type="match status" value="1"/>
</dbReference>
<dbReference type="GO" id="GO:0005524">
    <property type="term" value="F:ATP binding"/>
    <property type="evidence" value="ECO:0007669"/>
    <property type="project" value="UniProtKB-UniRule"/>
</dbReference>
<dbReference type="SUPFAM" id="SSF56059">
    <property type="entry name" value="Glutathione synthetase ATP-binding domain-like"/>
    <property type="match status" value="1"/>
</dbReference>
<keyword evidence="5" id="KW-1185">Reference proteome</keyword>
<evidence type="ECO:0000259" key="3">
    <source>
        <dbReference type="PROSITE" id="PS50975"/>
    </source>
</evidence>
<keyword evidence="1" id="KW-0547">Nucleotide-binding</keyword>
<gene>
    <name evidence="4" type="ORF">AWC19_17360</name>
</gene>
<dbReference type="GO" id="GO:0016874">
    <property type="term" value="F:ligase activity"/>
    <property type="evidence" value="ECO:0007669"/>
    <property type="project" value="UniProtKB-KW"/>
</dbReference>
<evidence type="ECO:0000313" key="5">
    <source>
        <dbReference type="Proteomes" id="UP000193529"/>
    </source>
</evidence>
<feature type="domain" description="ATP-grasp" evidence="3">
    <location>
        <begin position="136"/>
        <end position="329"/>
    </location>
</feature>
<dbReference type="PROSITE" id="PS50975">
    <property type="entry name" value="ATP_GRASP"/>
    <property type="match status" value="1"/>
</dbReference>
<dbReference type="AlphaFoldDB" id="A0A1X1Z772"/>
<keyword evidence="1" id="KW-0067">ATP-binding</keyword>
<name>A0A1X1Z772_9MYCO</name>
<dbReference type="Proteomes" id="UP000193529">
    <property type="component" value="Unassembled WGS sequence"/>
</dbReference>
<evidence type="ECO:0000313" key="4">
    <source>
        <dbReference type="EMBL" id="ORW19202.1"/>
    </source>
</evidence>
<accession>A0A1X1Z772</accession>
<dbReference type="GO" id="GO:0046872">
    <property type="term" value="F:metal ion binding"/>
    <property type="evidence" value="ECO:0007669"/>
    <property type="project" value="InterPro"/>
</dbReference>
<sequence length="436" mass="47671">MAGQGAVEFDPSVPLLIVKIGRYALHHGGVGAIRTMGRAGVPVYAITEDRLTPAAMSRYLTGRFVAPTTGLEDDGRLLEIFAGIGERLGRPVIALPTDDEAAVFLAEHAEELSPWFIGPKIDPGLPRRLASKRGLHDTCADLGVPTPHAVFPASLAEVQAFAERATFPVVAKNLDPFSRLSDPAVSHSTIIRSRESLLALAADWPDVPGVMLQEYIPATVAEDWIFHGYFDATGRCLVGFTGVKYRSWPPQGGVTCYARVVANEALAWQSAELCRRLGFRGIVDLDWRFDRRDQRHKLLDFNPRVGAQFRLFETTAGIDVVRAMHLDLTGRTIPSGAQVPGRGFCVENLDAPARIAYRRLGSGASPVPHPPGRVEPGWFARDDLLPFLMAAARSSAPLARSVRRLGRPLRSGVREATWRRRRGTEAPDAPITRPCE</sequence>